<feature type="domain" description="RRM" evidence="4">
    <location>
        <begin position="144"/>
        <end position="222"/>
    </location>
</feature>
<feature type="region of interest" description="Disordered" evidence="3">
    <location>
        <begin position="86"/>
        <end position="120"/>
    </location>
</feature>
<feature type="region of interest" description="Disordered" evidence="3">
    <location>
        <begin position="582"/>
        <end position="642"/>
    </location>
</feature>
<protein>
    <recommendedName>
        <fullName evidence="4">RRM domain-containing protein</fullName>
    </recommendedName>
</protein>
<dbReference type="Proteomes" id="UP000240493">
    <property type="component" value="Unassembled WGS sequence"/>
</dbReference>
<dbReference type="STRING" id="1042311.A0A2T3ZKA5"/>
<reference evidence="5 6" key="1">
    <citation type="submission" date="2016-07" db="EMBL/GenBank/DDBJ databases">
        <title>Multiple horizontal gene transfer events from other fungi enriched the ability of initially mycotrophic Trichoderma (Ascomycota) to feed on dead plant biomass.</title>
        <authorList>
            <consortium name="DOE Joint Genome Institute"/>
            <person name="Aerts A."/>
            <person name="Atanasova L."/>
            <person name="Chenthamara K."/>
            <person name="Zhang J."/>
            <person name="Grujic M."/>
            <person name="Henrissat B."/>
            <person name="Kuo A."/>
            <person name="Salamov A."/>
            <person name="Lipzen A."/>
            <person name="Labutti K."/>
            <person name="Barry K."/>
            <person name="Miao Y."/>
            <person name="Rahimi M.J."/>
            <person name="Shen Q."/>
            <person name="Grigoriev I.V."/>
            <person name="Kubicek C.P."/>
            <person name="Druzhinina I.S."/>
        </authorList>
    </citation>
    <scope>NUCLEOTIDE SEQUENCE [LARGE SCALE GENOMIC DNA]</scope>
    <source>
        <strain evidence="5 6">CBS 433.97</strain>
    </source>
</reference>
<accession>A0A2T3ZKA5</accession>
<dbReference type="PANTHER" id="PTHR48025">
    <property type="entry name" value="OS02G0815200 PROTEIN"/>
    <property type="match status" value="1"/>
</dbReference>
<keyword evidence="1 2" id="KW-0694">RNA-binding</keyword>
<dbReference type="OrthoDB" id="410044at2759"/>
<dbReference type="InterPro" id="IPR050502">
    <property type="entry name" value="Euk_RNA-bind_prot"/>
</dbReference>
<feature type="region of interest" description="Disordered" evidence="3">
    <location>
        <begin position="523"/>
        <end position="559"/>
    </location>
</feature>
<dbReference type="PANTHER" id="PTHR48025:SF1">
    <property type="entry name" value="RRM DOMAIN-CONTAINING PROTEIN"/>
    <property type="match status" value="1"/>
</dbReference>
<feature type="compositionally biased region" description="Basic and acidic residues" evidence="3">
    <location>
        <begin position="538"/>
        <end position="559"/>
    </location>
</feature>
<dbReference type="Gene3D" id="3.30.70.330">
    <property type="match status" value="2"/>
</dbReference>
<dbReference type="InterPro" id="IPR012677">
    <property type="entry name" value="Nucleotide-bd_a/b_plait_sf"/>
</dbReference>
<sequence>MPAYSSLRYPKKTLMKASSFDVLRQMSSNEEIAAEGTGALSSRDNNAPRRPASSNNLALQTKRYLECESSLAFQIGDASGDDVFTDRPASELGCGDTTTKETGDSIEETPIESGRQASRKDTNWALIPREPLQTDAQNIYPSSACVFVANLSQTFDDGRLEVEVTKYFSQFGTVFVKIRRDGRQMPFAFCQFTSDADAENAEKYGSGAMILGRPCRVEKATAHSCFIVYKLSGEEIGRQEAFDLLSTLGTIAKVYPLDSREQKTEKFPSAMVVHYKRYDSLRSVVKTFEGHPIFGVDAYDPKTGTRQQNKRDDQQNYAQYEKDRRSAYFGNLPLTMTSDGLKSLASSCGKVLAAETATKEVPQAGGKIITTCFGFVEFTRPDSVDNAIMSYHRKPINGHVVKVERKRTRTFNGFSYAVNNPQRGYSASMSSTWHGGRIDNRSSNTNRILNADVFNPPVSPLSANLPASSTAEQQQNVATPLNAMSSEAHQVLLTSTKECLHSTATSVTTSEEISATLAVFPATSSSRGFARQPSVSGHGKDIKFDGVVRDNNMKDGTMERHNFIPDTIHKDMREELQIGSTMVHTPKKSEQHAAVNNQGRENKHSYEREDNHSINEEAKNKKSTEIPTRSPLKPGARTPCEQGAGPTTSCFYPIIPPYPYSPYGFHPIQPFMANHMTAQGGAALYNSFGHTYYSPAPYSDMYTMYPMIQHYPAAPSETPTRLRVSSQIIDNGRNESQQELYGKSPKSSMKSEGEDKEEAH</sequence>
<evidence type="ECO:0000313" key="5">
    <source>
        <dbReference type="EMBL" id="PTB45241.1"/>
    </source>
</evidence>
<name>A0A2T3ZKA5_TRIA4</name>
<dbReference type="Pfam" id="PF00076">
    <property type="entry name" value="RRM_1"/>
    <property type="match status" value="2"/>
</dbReference>
<keyword evidence="6" id="KW-1185">Reference proteome</keyword>
<dbReference type="SMART" id="SM00360">
    <property type="entry name" value="RRM"/>
    <property type="match status" value="2"/>
</dbReference>
<dbReference type="PROSITE" id="PS50102">
    <property type="entry name" value="RRM"/>
    <property type="match status" value="2"/>
</dbReference>
<dbReference type="InterPro" id="IPR000504">
    <property type="entry name" value="RRM_dom"/>
</dbReference>
<feature type="compositionally biased region" description="Basic and acidic residues" evidence="3">
    <location>
        <begin position="749"/>
        <end position="760"/>
    </location>
</feature>
<evidence type="ECO:0000256" key="3">
    <source>
        <dbReference type="SAM" id="MobiDB-lite"/>
    </source>
</evidence>
<dbReference type="SUPFAM" id="SSF54928">
    <property type="entry name" value="RNA-binding domain, RBD"/>
    <property type="match status" value="2"/>
</dbReference>
<feature type="region of interest" description="Disordered" evidence="3">
    <location>
        <begin position="33"/>
        <end position="55"/>
    </location>
</feature>
<gene>
    <name evidence="5" type="ORF">M441DRAFT_451255</name>
</gene>
<feature type="region of interest" description="Disordered" evidence="3">
    <location>
        <begin position="715"/>
        <end position="760"/>
    </location>
</feature>
<dbReference type="EMBL" id="KZ679257">
    <property type="protein sequence ID" value="PTB45241.1"/>
    <property type="molecule type" value="Genomic_DNA"/>
</dbReference>
<feature type="compositionally biased region" description="Polar residues" evidence="3">
    <location>
        <begin position="717"/>
        <end position="748"/>
    </location>
</feature>
<feature type="domain" description="RRM" evidence="4">
    <location>
        <begin position="325"/>
        <end position="408"/>
    </location>
</feature>
<dbReference type="GO" id="GO:0003723">
    <property type="term" value="F:RNA binding"/>
    <property type="evidence" value="ECO:0007669"/>
    <property type="project" value="UniProtKB-UniRule"/>
</dbReference>
<evidence type="ECO:0000256" key="1">
    <source>
        <dbReference type="ARBA" id="ARBA00022884"/>
    </source>
</evidence>
<evidence type="ECO:0000313" key="6">
    <source>
        <dbReference type="Proteomes" id="UP000240493"/>
    </source>
</evidence>
<feature type="compositionally biased region" description="Basic and acidic residues" evidence="3">
    <location>
        <begin position="600"/>
        <end position="624"/>
    </location>
</feature>
<evidence type="ECO:0000259" key="4">
    <source>
        <dbReference type="PROSITE" id="PS50102"/>
    </source>
</evidence>
<proteinExistence type="predicted"/>
<dbReference type="CDD" id="cd00590">
    <property type="entry name" value="RRM_SF"/>
    <property type="match status" value="1"/>
</dbReference>
<organism evidence="5 6">
    <name type="scientific">Trichoderma asperellum (strain ATCC 204424 / CBS 433.97 / NBRC 101777)</name>
    <dbReference type="NCBI Taxonomy" id="1042311"/>
    <lineage>
        <taxon>Eukaryota</taxon>
        <taxon>Fungi</taxon>
        <taxon>Dikarya</taxon>
        <taxon>Ascomycota</taxon>
        <taxon>Pezizomycotina</taxon>
        <taxon>Sordariomycetes</taxon>
        <taxon>Hypocreomycetidae</taxon>
        <taxon>Hypocreales</taxon>
        <taxon>Hypocreaceae</taxon>
        <taxon>Trichoderma</taxon>
    </lineage>
</organism>
<dbReference type="InterPro" id="IPR035979">
    <property type="entry name" value="RBD_domain_sf"/>
</dbReference>
<evidence type="ECO:0000256" key="2">
    <source>
        <dbReference type="PROSITE-ProRule" id="PRU00176"/>
    </source>
</evidence>
<dbReference type="AlphaFoldDB" id="A0A2T3ZKA5"/>